<gene>
    <name evidence="4" type="ORF">SAMN04488090_1328</name>
</gene>
<accession>A0A1G9L9I2</accession>
<dbReference type="InterPro" id="IPR001789">
    <property type="entry name" value="Sig_transdc_resp-reg_receiver"/>
</dbReference>
<dbReference type="SMART" id="SM00850">
    <property type="entry name" value="LytTR"/>
    <property type="match status" value="1"/>
</dbReference>
<feature type="modified residue" description="4-aspartylphosphate" evidence="1">
    <location>
        <position position="55"/>
    </location>
</feature>
<dbReference type="Gene3D" id="2.40.50.1020">
    <property type="entry name" value="LytTr DNA-binding domain"/>
    <property type="match status" value="1"/>
</dbReference>
<dbReference type="Pfam" id="PF04397">
    <property type="entry name" value="LytTR"/>
    <property type="match status" value="1"/>
</dbReference>
<evidence type="ECO:0000256" key="1">
    <source>
        <dbReference type="PROSITE-ProRule" id="PRU00169"/>
    </source>
</evidence>
<dbReference type="AlphaFoldDB" id="A0A1G9L9I2"/>
<evidence type="ECO:0000259" key="2">
    <source>
        <dbReference type="PROSITE" id="PS50110"/>
    </source>
</evidence>
<dbReference type="FunFam" id="3.40.50.2300:FF:000361">
    <property type="entry name" value="Two-component system response regulator"/>
    <property type="match status" value="1"/>
</dbReference>
<dbReference type="SMART" id="SM00448">
    <property type="entry name" value="REC"/>
    <property type="match status" value="1"/>
</dbReference>
<feature type="domain" description="HTH LytTR-type" evidence="3">
    <location>
        <begin position="144"/>
        <end position="252"/>
    </location>
</feature>
<dbReference type="Pfam" id="PF00072">
    <property type="entry name" value="Response_reg"/>
    <property type="match status" value="1"/>
</dbReference>
<dbReference type="PROSITE" id="PS50110">
    <property type="entry name" value="RESPONSE_REGULATORY"/>
    <property type="match status" value="1"/>
</dbReference>
<dbReference type="PANTHER" id="PTHR37299">
    <property type="entry name" value="TRANSCRIPTIONAL REGULATOR-RELATED"/>
    <property type="match status" value="1"/>
</dbReference>
<dbReference type="Proteomes" id="UP000198901">
    <property type="component" value="Unassembled WGS sequence"/>
</dbReference>
<keyword evidence="1" id="KW-0597">Phosphoprotein</keyword>
<dbReference type="GO" id="GO:0000156">
    <property type="term" value="F:phosphorelay response regulator activity"/>
    <property type="evidence" value="ECO:0007669"/>
    <property type="project" value="InterPro"/>
</dbReference>
<evidence type="ECO:0000259" key="3">
    <source>
        <dbReference type="PROSITE" id="PS50930"/>
    </source>
</evidence>
<proteinExistence type="predicted"/>
<dbReference type="STRING" id="563176.SAMN04488090_1328"/>
<name>A0A1G9L9I2_9BACT</name>
<feature type="domain" description="Response regulatory" evidence="2">
    <location>
        <begin position="2"/>
        <end position="115"/>
    </location>
</feature>
<dbReference type="PROSITE" id="PS50930">
    <property type="entry name" value="HTH_LYTTR"/>
    <property type="match status" value="1"/>
</dbReference>
<dbReference type="RefSeq" id="WP_093199334.1">
    <property type="nucleotide sequence ID" value="NZ_FNGS01000002.1"/>
</dbReference>
<protein>
    <submittedName>
        <fullName evidence="4">Two component transcriptional regulator, LytTR family</fullName>
    </submittedName>
</protein>
<sequence>MNVLLVEDEPLAAKRLETLVKEIAPEAKIVAKPESVRAAVRWLKSEPEPDLILMDVQLADGLSFEIFQQIEVSAPVIFTTAYDEYALRAFKVNSIDYLLKPIEQEELQAAFAKFRSRGHQPSSDQFVRMLEAFGVRPVSYKSRFLLKQGSRLEVVETADIQYLFAEDKVVLLYTSGGKKFIADDTLDELEKQLDPRHYFRLNRKYISSLSAIERMEPYFNGRIRVWLRQRPADEEILVSRERAESFRNWLNS</sequence>
<dbReference type="SUPFAM" id="SSF52172">
    <property type="entry name" value="CheY-like"/>
    <property type="match status" value="1"/>
</dbReference>
<dbReference type="InterPro" id="IPR046947">
    <property type="entry name" value="LytR-like"/>
</dbReference>
<organism evidence="4 5">
    <name type="scientific">Siphonobacter aquaeclarae</name>
    <dbReference type="NCBI Taxonomy" id="563176"/>
    <lineage>
        <taxon>Bacteria</taxon>
        <taxon>Pseudomonadati</taxon>
        <taxon>Bacteroidota</taxon>
        <taxon>Cytophagia</taxon>
        <taxon>Cytophagales</taxon>
        <taxon>Cytophagaceae</taxon>
        <taxon>Siphonobacter</taxon>
    </lineage>
</organism>
<dbReference type="GO" id="GO:0003677">
    <property type="term" value="F:DNA binding"/>
    <property type="evidence" value="ECO:0007669"/>
    <property type="project" value="InterPro"/>
</dbReference>
<dbReference type="InterPro" id="IPR011006">
    <property type="entry name" value="CheY-like_superfamily"/>
</dbReference>
<dbReference type="Gene3D" id="3.40.50.2300">
    <property type="match status" value="1"/>
</dbReference>
<dbReference type="PANTHER" id="PTHR37299:SF1">
    <property type="entry name" value="STAGE 0 SPORULATION PROTEIN A HOMOLOG"/>
    <property type="match status" value="1"/>
</dbReference>
<dbReference type="InterPro" id="IPR007492">
    <property type="entry name" value="LytTR_DNA-bd_dom"/>
</dbReference>
<dbReference type="EMBL" id="FNGS01000002">
    <property type="protein sequence ID" value="SDL58630.1"/>
    <property type="molecule type" value="Genomic_DNA"/>
</dbReference>
<evidence type="ECO:0000313" key="4">
    <source>
        <dbReference type="EMBL" id="SDL58630.1"/>
    </source>
</evidence>
<evidence type="ECO:0000313" key="5">
    <source>
        <dbReference type="Proteomes" id="UP000198901"/>
    </source>
</evidence>
<dbReference type="OrthoDB" id="646623at2"/>
<keyword evidence="5" id="KW-1185">Reference proteome</keyword>
<reference evidence="4 5" key="1">
    <citation type="submission" date="2016-10" db="EMBL/GenBank/DDBJ databases">
        <authorList>
            <person name="de Groot N.N."/>
        </authorList>
    </citation>
    <scope>NUCLEOTIDE SEQUENCE [LARGE SCALE GENOMIC DNA]</scope>
    <source>
        <strain evidence="4 5">DSM 21668</strain>
    </source>
</reference>